<comment type="caution">
    <text evidence="7">The sequence shown here is derived from an EMBL/GenBank/DDBJ whole genome shotgun (WGS) entry which is preliminary data.</text>
</comment>
<dbReference type="GO" id="GO:0016405">
    <property type="term" value="F:CoA-ligase activity"/>
    <property type="evidence" value="ECO:0007669"/>
    <property type="project" value="TreeGrafter"/>
</dbReference>
<reference evidence="7" key="1">
    <citation type="journal article" date="2020" name="J Insects Food Feed">
        <title>The yellow mealworm (Tenebrio molitor) genome: a resource for the emerging insects as food and feed industry.</title>
        <authorList>
            <person name="Eriksson T."/>
            <person name="Andere A."/>
            <person name="Kelstrup H."/>
            <person name="Emery V."/>
            <person name="Picard C."/>
        </authorList>
    </citation>
    <scope>NUCLEOTIDE SEQUENCE</scope>
    <source>
        <strain evidence="7">Stoneville</strain>
        <tissue evidence="7">Whole head</tissue>
    </source>
</reference>
<keyword evidence="8" id="KW-1185">Reference proteome</keyword>
<protein>
    <submittedName>
        <fullName evidence="7">Uncharacterized protein</fullName>
    </submittedName>
</protein>
<comment type="subcellular location">
    <subcellularLocation>
        <location evidence="1">Peroxisome</location>
    </subcellularLocation>
</comment>
<dbReference type="GO" id="GO:0005777">
    <property type="term" value="C:peroxisome"/>
    <property type="evidence" value="ECO:0007669"/>
    <property type="project" value="UniProtKB-SubCell"/>
</dbReference>
<keyword evidence="4" id="KW-0576">Peroxisome</keyword>
<evidence type="ECO:0000256" key="1">
    <source>
        <dbReference type="ARBA" id="ARBA00004275"/>
    </source>
</evidence>
<dbReference type="InterPro" id="IPR045851">
    <property type="entry name" value="AMP-bd_C_sf"/>
</dbReference>
<gene>
    <name evidence="7" type="ORF">GEV33_005023</name>
</gene>
<evidence type="ECO:0000313" key="8">
    <source>
        <dbReference type="Proteomes" id="UP000719412"/>
    </source>
</evidence>
<feature type="domain" description="AMP-dependent synthetase/ligase" evidence="5">
    <location>
        <begin position="24"/>
        <end position="372"/>
    </location>
</feature>
<dbReference type="AlphaFoldDB" id="A0A8J6HP48"/>
<dbReference type="FunFam" id="3.30.300.30:FF:000007">
    <property type="entry name" value="4-coumarate--CoA ligase 2"/>
    <property type="match status" value="1"/>
</dbReference>
<reference evidence="7" key="2">
    <citation type="submission" date="2021-08" db="EMBL/GenBank/DDBJ databases">
        <authorList>
            <person name="Eriksson T."/>
        </authorList>
    </citation>
    <scope>NUCLEOTIDE SEQUENCE</scope>
    <source>
        <strain evidence="7">Stoneville</strain>
        <tissue evidence="7">Whole head</tissue>
    </source>
</reference>
<dbReference type="InterPro" id="IPR042099">
    <property type="entry name" value="ANL_N_sf"/>
</dbReference>
<proteinExistence type="inferred from homology"/>
<keyword evidence="3" id="KW-0436">Ligase</keyword>
<accession>A0A8J6HP48</accession>
<dbReference type="EMBL" id="JABDTM020018850">
    <property type="protein sequence ID" value="KAH0817768.1"/>
    <property type="molecule type" value="Genomic_DNA"/>
</dbReference>
<dbReference type="Pfam" id="PF00501">
    <property type="entry name" value="AMP-binding"/>
    <property type="match status" value="1"/>
</dbReference>
<dbReference type="PANTHER" id="PTHR24096:SF149">
    <property type="entry name" value="AMP-BINDING DOMAIN-CONTAINING PROTEIN-RELATED"/>
    <property type="match status" value="1"/>
</dbReference>
<feature type="domain" description="AMP-binding enzyme C-terminal" evidence="6">
    <location>
        <begin position="422"/>
        <end position="497"/>
    </location>
</feature>
<evidence type="ECO:0000256" key="2">
    <source>
        <dbReference type="ARBA" id="ARBA00006432"/>
    </source>
</evidence>
<dbReference type="Pfam" id="PF13193">
    <property type="entry name" value="AMP-binding_C"/>
    <property type="match status" value="1"/>
</dbReference>
<dbReference type="Proteomes" id="UP000719412">
    <property type="component" value="Unassembled WGS sequence"/>
</dbReference>
<evidence type="ECO:0000256" key="3">
    <source>
        <dbReference type="ARBA" id="ARBA00022598"/>
    </source>
</evidence>
<name>A0A8J6HP48_TENMO</name>
<dbReference type="Gene3D" id="3.40.50.12780">
    <property type="entry name" value="N-terminal domain of ligase-like"/>
    <property type="match status" value="1"/>
</dbReference>
<evidence type="ECO:0000256" key="4">
    <source>
        <dbReference type="ARBA" id="ARBA00023140"/>
    </source>
</evidence>
<dbReference type="PANTHER" id="PTHR24096">
    <property type="entry name" value="LONG-CHAIN-FATTY-ACID--COA LIGASE"/>
    <property type="match status" value="1"/>
</dbReference>
<evidence type="ECO:0000259" key="5">
    <source>
        <dbReference type="Pfam" id="PF00501"/>
    </source>
</evidence>
<dbReference type="InterPro" id="IPR000873">
    <property type="entry name" value="AMP-dep_synth/lig_dom"/>
</dbReference>
<evidence type="ECO:0000313" key="7">
    <source>
        <dbReference type="EMBL" id="KAH0817768.1"/>
    </source>
</evidence>
<sequence length="516" mass="57824">MADKILHGPKNNSYVEMTSLGEFFFNQAERYGNNICQVDANINKSETYSSVKLRSVRLAIALQYRGITSKDVVLSCSKNTLDNAIPIIASLYLGAKVISLDPSLEEVSVDMIEGSLDESNVNPEIIVLGNSDKYAKFSDLTNPKEDEDKFRPVKVDVHDTAVMLYSSGTTGLPKAICHSHHSFLQSLYLRKNFSYDYNSILHFTTFSWITGMIILCRMFLDGGARVFCDDVDGETILRIIQDYKLAAVFLATFHTYKLTRIDKSKVVKYDTSSLHYIMTGGTAITAEQSKRLMALFPNVQIFFGYGMTEIGRISVFYPKTDRDFMSSKLTSCGRVAPGTSLKIVNPETDETLGPNHVGEIRVKSPSMMTEYYNLDSSQCFDNDSFLKTGDLGYYDDNKCLYVVGRLKEIFKYKLWHIVPSSVESVVLEHPAVKEAVVVGVPREEEGEVPAACVVLKEGFSAGKDEIEEFVAERVSDREKLRAGIVFVTELPKTPTGKVIRKDVQEWVVKVLNDLNN</sequence>
<comment type="similarity">
    <text evidence="2">Belongs to the ATP-dependent AMP-binding enzyme family.</text>
</comment>
<evidence type="ECO:0000259" key="6">
    <source>
        <dbReference type="Pfam" id="PF13193"/>
    </source>
</evidence>
<dbReference type="SUPFAM" id="SSF56801">
    <property type="entry name" value="Acetyl-CoA synthetase-like"/>
    <property type="match status" value="1"/>
</dbReference>
<dbReference type="InterPro" id="IPR025110">
    <property type="entry name" value="AMP-bd_C"/>
</dbReference>
<dbReference type="PROSITE" id="PS00455">
    <property type="entry name" value="AMP_BINDING"/>
    <property type="match status" value="1"/>
</dbReference>
<dbReference type="InterPro" id="IPR020845">
    <property type="entry name" value="AMP-binding_CS"/>
</dbReference>
<dbReference type="Gene3D" id="3.30.300.30">
    <property type="match status" value="1"/>
</dbReference>
<organism evidence="7 8">
    <name type="scientific">Tenebrio molitor</name>
    <name type="common">Yellow mealworm beetle</name>
    <dbReference type="NCBI Taxonomy" id="7067"/>
    <lineage>
        <taxon>Eukaryota</taxon>
        <taxon>Metazoa</taxon>
        <taxon>Ecdysozoa</taxon>
        <taxon>Arthropoda</taxon>
        <taxon>Hexapoda</taxon>
        <taxon>Insecta</taxon>
        <taxon>Pterygota</taxon>
        <taxon>Neoptera</taxon>
        <taxon>Endopterygota</taxon>
        <taxon>Coleoptera</taxon>
        <taxon>Polyphaga</taxon>
        <taxon>Cucujiformia</taxon>
        <taxon>Tenebrionidae</taxon>
        <taxon>Tenebrio</taxon>
    </lineage>
</organism>